<keyword evidence="2" id="KW-1185">Reference proteome</keyword>
<gene>
    <name evidence="1" type="ORF">OHU35_41190</name>
</gene>
<accession>A0ABZ1MYD0</accession>
<name>A0ABZ1MYD0_STREF</name>
<evidence type="ECO:0000313" key="1">
    <source>
        <dbReference type="EMBL" id="WTW32109.1"/>
    </source>
</evidence>
<protein>
    <submittedName>
        <fullName evidence="1">Uncharacterized protein</fullName>
    </submittedName>
</protein>
<reference evidence="1 2" key="1">
    <citation type="submission" date="2022-10" db="EMBL/GenBank/DDBJ databases">
        <title>The complete genomes of actinobacterial strains from the NBC collection.</title>
        <authorList>
            <person name="Joergensen T.S."/>
            <person name="Alvarez Arevalo M."/>
            <person name="Sterndorff E.B."/>
            <person name="Faurdal D."/>
            <person name="Vuksanovic O."/>
            <person name="Mourched A.-S."/>
            <person name="Charusanti P."/>
            <person name="Shaw S."/>
            <person name="Blin K."/>
            <person name="Weber T."/>
        </authorList>
    </citation>
    <scope>NUCLEOTIDE SEQUENCE [LARGE SCALE GENOMIC DNA]</scope>
    <source>
        <strain evidence="1 2">NBC_00017</strain>
    </source>
</reference>
<dbReference type="RefSeq" id="WP_359895800.1">
    <property type="nucleotide sequence ID" value="NZ_CP108341.1"/>
</dbReference>
<proteinExistence type="predicted"/>
<dbReference type="EMBL" id="CP108341">
    <property type="protein sequence ID" value="WTW32109.1"/>
    <property type="molecule type" value="Genomic_DNA"/>
</dbReference>
<dbReference type="Proteomes" id="UP001621512">
    <property type="component" value="Chromosome"/>
</dbReference>
<evidence type="ECO:0000313" key="2">
    <source>
        <dbReference type="Proteomes" id="UP001621512"/>
    </source>
</evidence>
<organism evidence="1 2">
    <name type="scientific">Streptomyces purpurascens</name>
    <dbReference type="NCBI Taxonomy" id="1924"/>
    <lineage>
        <taxon>Bacteria</taxon>
        <taxon>Bacillati</taxon>
        <taxon>Actinomycetota</taxon>
        <taxon>Actinomycetes</taxon>
        <taxon>Kitasatosporales</taxon>
        <taxon>Streptomycetaceae</taxon>
        <taxon>Streptomyces</taxon>
    </lineage>
</organism>
<sequence length="113" mass="11911">MPTPILAAELIASMAAHLCDTSRPWAVTCLVQELHQTLAVSTLRKPGDTDNAESVVELKAESGGGGVVARRFADELAEQLPLQGEPAAAPLLCFRRVCLCDRCTEAVKPAIAG</sequence>